<evidence type="ECO:0000313" key="4">
    <source>
        <dbReference type="Proteomes" id="UP000663831"/>
    </source>
</evidence>
<dbReference type="Pfam" id="PF00071">
    <property type="entry name" value="Ras"/>
    <property type="match status" value="1"/>
</dbReference>
<feature type="region of interest" description="Disordered" evidence="2">
    <location>
        <begin position="319"/>
        <end position="341"/>
    </location>
</feature>
<dbReference type="PRINTS" id="PR00449">
    <property type="entry name" value="RASTRNSFRMNG"/>
</dbReference>
<evidence type="ECO:0000256" key="1">
    <source>
        <dbReference type="ARBA" id="ARBA00006270"/>
    </source>
</evidence>
<name>A0A8H3DR70_9AGAM</name>
<dbReference type="EMBL" id="CAJMWV010010160">
    <property type="protein sequence ID" value="CAE6541141.1"/>
    <property type="molecule type" value="Genomic_DNA"/>
</dbReference>
<dbReference type="PANTHER" id="PTHR47979">
    <property type="entry name" value="DRAB11-RELATED"/>
    <property type="match status" value="1"/>
</dbReference>
<dbReference type="InterPro" id="IPR027417">
    <property type="entry name" value="P-loop_NTPase"/>
</dbReference>
<comment type="similarity">
    <text evidence="1">Belongs to the small GTPase superfamily. Rab family.</text>
</comment>
<dbReference type="SMART" id="SM00174">
    <property type="entry name" value="RHO"/>
    <property type="match status" value="1"/>
</dbReference>
<dbReference type="GO" id="GO:0003924">
    <property type="term" value="F:GTPase activity"/>
    <property type="evidence" value="ECO:0007669"/>
    <property type="project" value="InterPro"/>
</dbReference>
<dbReference type="CDD" id="cd00154">
    <property type="entry name" value="Rab"/>
    <property type="match status" value="1"/>
</dbReference>
<dbReference type="FunFam" id="3.40.50.300:FF:001447">
    <property type="entry name" value="Ras-related protein Rab-1B"/>
    <property type="match status" value="1"/>
</dbReference>
<dbReference type="NCBIfam" id="TIGR00231">
    <property type="entry name" value="small_GTP"/>
    <property type="match status" value="1"/>
</dbReference>
<sequence length="341" mass="38795">MAQPRPSNPNSIYVSLASDRMVDVSQQRTQHITISYASLGGESGVHRIFIPWTNNYNVALESARVKLKRYFPEGTEDKFRWLALKTQDGSGWTELDADVFPAIAAELKDKAELRLDETRKPKNVTVIPLGRDEDTYYQFKIIVIGPSSVGKTMLLQCFTKPKSDWKETLEATTKLRIDISSRFITRDGVLLKAQLWDTAGSEKYRSLTQSTYRNVNGVLLVYNLANKDTFKDCETWRQDLKKNIDNFDQVEVVLVGNQLDLEEQREVSTDKAQAYADRHRFTFAEVSAKEGTNVEQTFQTLMDAIFEKLSANNTLAQYKKSKNQQRPMEEPAPPRGGGCQC</sequence>
<dbReference type="PROSITE" id="PS51421">
    <property type="entry name" value="RAS"/>
    <property type="match status" value="1"/>
</dbReference>
<dbReference type="GO" id="GO:0005525">
    <property type="term" value="F:GTP binding"/>
    <property type="evidence" value="ECO:0007669"/>
    <property type="project" value="InterPro"/>
</dbReference>
<dbReference type="PROSITE" id="PS51420">
    <property type="entry name" value="RHO"/>
    <property type="match status" value="1"/>
</dbReference>
<dbReference type="Proteomes" id="UP000663831">
    <property type="component" value="Unassembled WGS sequence"/>
</dbReference>
<proteinExistence type="inferred from homology"/>
<evidence type="ECO:0000256" key="2">
    <source>
        <dbReference type="SAM" id="MobiDB-lite"/>
    </source>
</evidence>
<dbReference type="Gene3D" id="3.40.50.300">
    <property type="entry name" value="P-loop containing nucleotide triphosphate hydrolases"/>
    <property type="match status" value="1"/>
</dbReference>
<evidence type="ECO:0000313" key="3">
    <source>
        <dbReference type="EMBL" id="CAE6541141.1"/>
    </source>
</evidence>
<dbReference type="InterPro" id="IPR001806">
    <property type="entry name" value="Small_GTPase"/>
</dbReference>
<dbReference type="SMART" id="SM00175">
    <property type="entry name" value="RAB"/>
    <property type="match status" value="1"/>
</dbReference>
<dbReference type="AlphaFoldDB" id="A0A8H3DR70"/>
<dbReference type="PROSITE" id="PS51419">
    <property type="entry name" value="RAB"/>
    <property type="match status" value="1"/>
</dbReference>
<protein>
    <submittedName>
        <fullName evidence="3">Uncharacterized protein</fullName>
    </submittedName>
</protein>
<organism evidence="3 4">
    <name type="scientific">Rhizoctonia solani</name>
    <dbReference type="NCBI Taxonomy" id="456999"/>
    <lineage>
        <taxon>Eukaryota</taxon>
        <taxon>Fungi</taxon>
        <taxon>Dikarya</taxon>
        <taxon>Basidiomycota</taxon>
        <taxon>Agaricomycotina</taxon>
        <taxon>Agaricomycetes</taxon>
        <taxon>Cantharellales</taxon>
        <taxon>Ceratobasidiaceae</taxon>
        <taxon>Rhizoctonia</taxon>
    </lineage>
</organism>
<accession>A0A8H3DR70</accession>
<dbReference type="SMART" id="SM00173">
    <property type="entry name" value="RAS"/>
    <property type="match status" value="1"/>
</dbReference>
<gene>
    <name evidence="3" type="ORF">RDB_LOCUS176387</name>
</gene>
<reference evidence="3" key="1">
    <citation type="submission" date="2021-01" db="EMBL/GenBank/DDBJ databases">
        <authorList>
            <person name="Kaushik A."/>
        </authorList>
    </citation>
    <scope>NUCLEOTIDE SEQUENCE</scope>
    <source>
        <strain evidence="3">AG3-1AP</strain>
    </source>
</reference>
<dbReference type="InterPro" id="IPR050209">
    <property type="entry name" value="Rab_GTPases_membrane_traffic"/>
</dbReference>
<dbReference type="InterPro" id="IPR005225">
    <property type="entry name" value="Small_GTP-bd"/>
</dbReference>
<dbReference type="OrthoDB" id="9989112at2759"/>
<comment type="caution">
    <text evidence="3">The sequence shown here is derived from an EMBL/GenBank/DDBJ whole genome shotgun (WGS) entry which is preliminary data.</text>
</comment>
<dbReference type="SUPFAM" id="SSF52540">
    <property type="entry name" value="P-loop containing nucleoside triphosphate hydrolases"/>
    <property type="match status" value="1"/>
</dbReference>